<feature type="chain" id="PRO_5002772503" description="PEP-CTERM protein-sorting domain-containing protein" evidence="1">
    <location>
        <begin position="27"/>
        <end position="227"/>
    </location>
</feature>
<name>B1X1Z7_CROS5</name>
<dbReference type="KEGG" id="cyt:cce_4810"/>
<evidence type="ECO:0000313" key="2">
    <source>
        <dbReference type="EMBL" id="ACB54158.1"/>
    </source>
</evidence>
<reference evidence="2 3" key="1">
    <citation type="journal article" date="2008" name="Proc. Natl. Acad. Sci. U.S.A.">
        <title>The genome of Cyanothece 51142, a unicellular diazotrophic cyanobacterium important in the marine nitrogen cycle.</title>
        <authorList>
            <person name="Welsh E.A."/>
            <person name="Liberton M."/>
            <person name="Stoeckel J."/>
            <person name="Loh T."/>
            <person name="Elvitigala T."/>
            <person name="Wang C."/>
            <person name="Wollam A."/>
            <person name="Fulton R.S."/>
            <person name="Clifton S.W."/>
            <person name="Jacobs J.M."/>
            <person name="Aurora R."/>
            <person name="Ghosh B.K."/>
            <person name="Sherman L.A."/>
            <person name="Smith R.D."/>
            <person name="Wilson R.K."/>
            <person name="Pakrasi H.B."/>
        </authorList>
    </citation>
    <scope>NUCLEOTIDE SEQUENCE [LARGE SCALE GENOMIC DNA]</scope>
    <source>
        <strain evidence="3">ATCC 51142 / BH68</strain>
    </source>
</reference>
<dbReference type="HOGENOM" id="CLU_1193216_0_0_3"/>
<evidence type="ECO:0008006" key="4">
    <source>
        <dbReference type="Google" id="ProtNLM"/>
    </source>
</evidence>
<evidence type="ECO:0000313" key="3">
    <source>
        <dbReference type="Proteomes" id="UP000001203"/>
    </source>
</evidence>
<keyword evidence="3" id="KW-1185">Reference proteome</keyword>
<gene>
    <name evidence="2" type="ordered locus">cce_4810</name>
</gene>
<dbReference type="EMBL" id="CP000807">
    <property type="protein sequence ID" value="ACB54158.1"/>
    <property type="molecule type" value="Genomic_DNA"/>
</dbReference>
<dbReference type="Proteomes" id="UP000001203">
    <property type="component" value="Chromosome linear"/>
</dbReference>
<dbReference type="eggNOG" id="COG2931">
    <property type="taxonomic scope" value="Bacteria"/>
</dbReference>
<protein>
    <recommendedName>
        <fullName evidence="4">PEP-CTERM protein-sorting domain-containing protein</fullName>
    </recommendedName>
</protein>
<dbReference type="OrthoDB" id="458897at2"/>
<evidence type="ECO:0000256" key="1">
    <source>
        <dbReference type="SAM" id="SignalP"/>
    </source>
</evidence>
<proteinExistence type="predicted"/>
<sequence length="227" mass="24944">MKQKSIGLFAATFLSLGLVSAGSAEAITFGLHWTGQTLGYQVKGSFSYDENAVDVDGIVRKDDLTSFDIAFIDPDGNIFQKFFDNHLNSPEFNFNFDTNTKQILQTGAWNQPNGISIGGERGEGVNFFSAPDPMADLFPDDDDPSPHVHLTDWDNEFLDLPKGFTRGARPHLDIAFFTRTRSEVLNDPNAGEELGQPLMATPVPEPTGILALSVLGLSFLWVKKRST</sequence>
<dbReference type="AlphaFoldDB" id="B1X1Z7"/>
<dbReference type="InterPro" id="IPR013424">
    <property type="entry name" value="Ice-binding_C"/>
</dbReference>
<feature type="signal peptide" evidence="1">
    <location>
        <begin position="1"/>
        <end position="26"/>
    </location>
</feature>
<organism evidence="2 3">
    <name type="scientific">Crocosphaera subtropica (strain ATCC 51142 / BH68)</name>
    <name type="common">Cyanothece sp. (strain ATCC 51142)</name>
    <dbReference type="NCBI Taxonomy" id="43989"/>
    <lineage>
        <taxon>Bacteria</taxon>
        <taxon>Bacillati</taxon>
        <taxon>Cyanobacteriota</taxon>
        <taxon>Cyanophyceae</taxon>
        <taxon>Oscillatoriophycideae</taxon>
        <taxon>Chroococcales</taxon>
        <taxon>Aphanothecaceae</taxon>
        <taxon>Crocosphaera</taxon>
        <taxon>Crocosphaera subtropica</taxon>
    </lineage>
</organism>
<accession>B1X1Z7</accession>
<keyword evidence="1" id="KW-0732">Signal</keyword>
<dbReference type="RefSeq" id="WP_009546430.1">
    <property type="nucleotide sequence ID" value="NC_010547.1"/>
</dbReference>
<dbReference type="NCBIfam" id="TIGR02595">
    <property type="entry name" value="PEP_CTERM"/>
    <property type="match status" value="1"/>
</dbReference>